<evidence type="ECO:0000256" key="6">
    <source>
        <dbReference type="ARBA" id="ARBA00023204"/>
    </source>
</evidence>
<accession>A0A381YQG2</accession>
<dbReference type="NCBIfam" id="TIGR01070">
    <property type="entry name" value="mutS1"/>
    <property type="match status" value="1"/>
</dbReference>
<evidence type="ECO:0000259" key="7">
    <source>
        <dbReference type="PROSITE" id="PS00486"/>
    </source>
</evidence>
<dbReference type="InterPro" id="IPR045076">
    <property type="entry name" value="MutS"/>
</dbReference>
<dbReference type="InterPro" id="IPR017261">
    <property type="entry name" value="DNA_mismatch_repair_MutS/MSH"/>
</dbReference>
<sequence>MKQFWDAKKAHPDSIMLFRMGDFYETFDEDAVLTSEILGIALTKRANGAASTVPLSGFPYHSLEQHLHKLLKAGHRVAICEQVEDPKLAKGIVKREVVEVLSPGTALSDKYLDQKENNYLCAVTFEKRQCGIAILDNSTGEFYSCSRNHEELLSILKQFHVSEVIISDDQEDDLRLITRGEEIFTTTIPDWCRSRETAYESLTDFYNVSSLKGFGIEDNPLAISSAGCALYYVNKNFNGRIKHIQPLSILQEQGIMSLDAFTIRNLELFNSLSTQGIHGTLVSTIDQTITGSGSRLLKNWLRQPLTNPTKINERLDRISEFNSHPELLEFMQNIFRETSDLERIIGKVASGKANPRDIINAGNTLSKIPSVKKMVNKETPVLKKLVGQFENSDFITEKILNQIKFDPPVSTKKGGYIQSGISPELDELRHLSANASQWMADMQGEEQKNHNIPSLKVGYNRVFGYYIEVTKTHAAKVPEHYIRKQTLTNSERYFTEELKEYEVKILSAEEKIVSLELGIFESLQNEMLNCASIIQKNAKVLARLDVAAGLSKLAINRKYCRPEMDESSLLIIKDGRHPVVEDLLPMGEDFIPNDLDLDNDETQIAIITGPNMAGKSTYLRQVGLIVVMAQMGSYIPANSARIGVIDKLFTRVGASDNLAGGESTFLVEMNETANILNNATEKSLILLDEIGRGTSTYDGLSLAWAVTEYLHGHKDVQAKTLFATHYHELVALADQLPRAINLNVAVKEFGDKIVFLKKIISGGADKSYGVHVAEMAGLPRVVIQRAKELLQQHSNNESGYTPEVSLEMKPQMDLFSEKEQALKKELGELNVNEMTPLDALAKL</sequence>
<dbReference type="Gene3D" id="3.30.420.110">
    <property type="entry name" value="MutS, connector domain"/>
    <property type="match status" value="1"/>
</dbReference>
<dbReference type="GO" id="GO:0005829">
    <property type="term" value="C:cytosol"/>
    <property type="evidence" value="ECO:0007669"/>
    <property type="project" value="TreeGrafter"/>
</dbReference>
<dbReference type="PANTHER" id="PTHR11361:SF34">
    <property type="entry name" value="DNA MISMATCH REPAIR PROTEIN MSH1, MITOCHONDRIAL"/>
    <property type="match status" value="1"/>
</dbReference>
<dbReference type="SUPFAM" id="SSF52540">
    <property type="entry name" value="P-loop containing nucleoside triphosphate hydrolases"/>
    <property type="match status" value="1"/>
</dbReference>
<dbReference type="Pfam" id="PF00488">
    <property type="entry name" value="MutS_V"/>
    <property type="match status" value="1"/>
</dbReference>
<dbReference type="SUPFAM" id="SSF55271">
    <property type="entry name" value="DNA repair protein MutS, domain I"/>
    <property type="match status" value="1"/>
</dbReference>
<dbReference type="Pfam" id="PF01624">
    <property type="entry name" value="MutS_I"/>
    <property type="match status" value="1"/>
</dbReference>
<dbReference type="InterPro" id="IPR027417">
    <property type="entry name" value="P-loop_NTPase"/>
</dbReference>
<keyword evidence="6" id="KW-0234">DNA repair</keyword>
<dbReference type="PIRSF" id="PIRSF037677">
    <property type="entry name" value="DNA_mis_repair_Msh6"/>
    <property type="match status" value="1"/>
</dbReference>
<dbReference type="Gene3D" id="1.10.1420.10">
    <property type="match status" value="2"/>
</dbReference>
<dbReference type="GO" id="GO:0030983">
    <property type="term" value="F:mismatched DNA binding"/>
    <property type="evidence" value="ECO:0007669"/>
    <property type="project" value="InterPro"/>
</dbReference>
<evidence type="ECO:0000256" key="1">
    <source>
        <dbReference type="ARBA" id="ARBA00006271"/>
    </source>
</evidence>
<keyword evidence="2" id="KW-0547">Nucleotide-binding</keyword>
<dbReference type="SUPFAM" id="SSF48334">
    <property type="entry name" value="DNA repair protein MutS, domain III"/>
    <property type="match status" value="1"/>
</dbReference>
<dbReference type="NCBIfam" id="NF003810">
    <property type="entry name" value="PRK05399.1"/>
    <property type="match status" value="1"/>
</dbReference>
<dbReference type="InterPro" id="IPR016151">
    <property type="entry name" value="DNA_mismatch_repair_MutS_N"/>
</dbReference>
<dbReference type="SMART" id="SM00533">
    <property type="entry name" value="MUTSd"/>
    <property type="match status" value="1"/>
</dbReference>
<keyword evidence="4" id="KW-0067">ATP-binding</keyword>
<dbReference type="SMART" id="SM00534">
    <property type="entry name" value="MUTSac"/>
    <property type="match status" value="1"/>
</dbReference>
<dbReference type="CDD" id="cd03284">
    <property type="entry name" value="ABC_MutS1"/>
    <property type="match status" value="1"/>
</dbReference>
<dbReference type="InterPro" id="IPR036187">
    <property type="entry name" value="DNA_mismatch_repair_MutS_sf"/>
</dbReference>
<evidence type="ECO:0000313" key="8">
    <source>
        <dbReference type="EMBL" id="SVA79200.1"/>
    </source>
</evidence>
<dbReference type="GO" id="GO:0006298">
    <property type="term" value="P:mismatch repair"/>
    <property type="evidence" value="ECO:0007669"/>
    <property type="project" value="InterPro"/>
</dbReference>
<gene>
    <name evidence="8" type="ORF">METZ01_LOCUS132054</name>
</gene>
<dbReference type="InterPro" id="IPR007860">
    <property type="entry name" value="DNA_mmatch_repair_MutS_con_dom"/>
</dbReference>
<protein>
    <recommendedName>
        <fullName evidence="7">DNA mismatch repair proteins mutS family domain-containing protein</fullName>
    </recommendedName>
</protein>
<dbReference type="SUPFAM" id="SSF53150">
    <property type="entry name" value="DNA repair protein MutS, domain II"/>
    <property type="match status" value="1"/>
</dbReference>
<keyword evidence="5" id="KW-0238">DNA-binding</keyword>
<dbReference type="AlphaFoldDB" id="A0A381YQG2"/>
<dbReference type="Pfam" id="PF05190">
    <property type="entry name" value="MutS_IV"/>
    <property type="match status" value="1"/>
</dbReference>
<dbReference type="InterPro" id="IPR007696">
    <property type="entry name" value="DNA_mismatch_repair_MutS_core"/>
</dbReference>
<feature type="non-terminal residue" evidence="8">
    <location>
        <position position="843"/>
    </location>
</feature>
<organism evidence="8">
    <name type="scientific">marine metagenome</name>
    <dbReference type="NCBI Taxonomy" id="408172"/>
    <lineage>
        <taxon>unclassified sequences</taxon>
        <taxon>metagenomes</taxon>
        <taxon>ecological metagenomes</taxon>
    </lineage>
</organism>
<dbReference type="FunFam" id="3.40.50.300:FF:000870">
    <property type="entry name" value="MutS protein homolog 4"/>
    <property type="match status" value="1"/>
</dbReference>
<dbReference type="InterPro" id="IPR007695">
    <property type="entry name" value="DNA_mismatch_repair_MutS-lik_N"/>
</dbReference>
<proteinExistence type="inferred from homology"/>
<dbReference type="GO" id="GO:0005524">
    <property type="term" value="F:ATP binding"/>
    <property type="evidence" value="ECO:0007669"/>
    <property type="project" value="UniProtKB-KW"/>
</dbReference>
<dbReference type="InterPro" id="IPR000432">
    <property type="entry name" value="DNA_mismatch_repair_MutS_C"/>
</dbReference>
<evidence type="ECO:0000256" key="4">
    <source>
        <dbReference type="ARBA" id="ARBA00022840"/>
    </source>
</evidence>
<dbReference type="Pfam" id="PF05188">
    <property type="entry name" value="MutS_II"/>
    <property type="match status" value="1"/>
</dbReference>
<comment type="similarity">
    <text evidence="1">Belongs to the DNA mismatch repair MutS family.</text>
</comment>
<dbReference type="PANTHER" id="PTHR11361">
    <property type="entry name" value="DNA MISMATCH REPAIR PROTEIN MUTS FAMILY MEMBER"/>
    <property type="match status" value="1"/>
</dbReference>
<evidence type="ECO:0000256" key="3">
    <source>
        <dbReference type="ARBA" id="ARBA00022763"/>
    </source>
</evidence>
<evidence type="ECO:0000256" key="5">
    <source>
        <dbReference type="ARBA" id="ARBA00023125"/>
    </source>
</evidence>
<dbReference type="InterPro" id="IPR036678">
    <property type="entry name" value="MutS_con_dom_sf"/>
</dbReference>
<evidence type="ECO:0000256" key="2">
    <source>
        <dbReference type="ARBA" id="ARBA00022741"/>
    </source>
</evidence>
<feature type="domain" description="DNA mismatch repair proteins mutS family" evidence="7">
    <location>
        <begin position="683"/>
        <end position="699"/>
    </location>
</feature>
<dbReference type="Pfam" id="PF05192">
    <property type="entry name" value="MutS_III"/>
    <property type="match status" value="1"/>
</dbReference>
<dbReference type="EMBL" id="UINC01018790">
    <property type="protein sequence ID" value="SVA79200.1"/>
    <property type="molecule type" value="Genomic_DNA"/>
</dbReference>
<dbReference type="InterPro" id="IPR007861">
    <property type="entry name" value="DNA_mismatch_repair_MutS_clamp"/>
</dbReference>
<dbReference type="PROSITE" id="PS00486">
    <property type="entry name" value="DNA_MISMATCH_REPAIR_2"/>
    <property type="match status" value="1"/>
</dbReference>
<dbReference type="HAMAP" id="MF_00096">
    <property type="entry name" value="MutS"/>
    <property type="match status" value="1"/>
</dbReference>
<dbReference type="GO" id="GO:0140664">
    <property type="term" value="F:ATP-dependent DNA damage sensor activity"/>
    <property type="evidence" value="ECO:0007669"/>
    <property type="project" value="InterPro"/>
</dbReference>
<dbReference type="InterPro" id="IPR005748">
    <property type="entry name" value="DNA_mismatch_repair_MutS"/>
</dbReference>
<keyword evidence="3" id="KW-0227">DNA damage</keyword>
<dbReference type="Gene3D" id="3.40.1170.10">
    <property type="entry name" value="DNA repair protein MutS, domain I"/>
    <property type="match status" value="1"/>
</dbReference>
<reference evidence="8" key="1">
    <citation type="submission" date="2018-05" db="EMBL/GenBank/DDBJ databases">
        <authorList>
            <person name="Lanie J.A."/>
            <person name="Ng W.-L."/>
            <person name="Kazmierczak K.M."/>
            <person name="Andrzejewski T.M."/>
            <person name="Davidsen T.M."/>
            <person name="Wayne K.J."/>
            <person name="Tettelin H."/>
            <person name="Glass J.I."/>
            <person name="Rusch D."/>
            <person name="Podicherti R."/>
            <person name="Tsui H.-C.T."/>
            <person name="Winkler M.E."/>
        </authorList>
    </citation>
    <scope>NUCLEOTIDE SEQUENCE</scope>
</reference>
<dbReference type="Gene3D" id="3.40.50.300">
    <property type="entry name" value="P-loop containing nucleotide triphosphate hydrolases"/>
    <property type="match status" value="1"/>
</dbReference>
<name>A0A381YQG2_9ZZZZ</name>